<accession>A0A5C6DR03</accession>
<feature type="transmembrane region" description="Helical" evidence="5">
    <location>
        <begin position="241"/>
        <end position="263"/>
    </location>
</feature>
<dbReference type="InterPro" id="IPR013324">
    <property type="entry name" value="RNA_pol_sigma_r3/r4-like"/>
</dbReference>
<feature type="transmembrane region" description="Helical" evidence="5">
    <location>
        <begin position="418"/>
        <end position="438"/>
    </location>
</feature>
<dbReference type="InterPro" id="IPR007627">
    <property type="entry name" value="RNA_pol_sigma70_r2"/>
</dbReference>
<dbReference type="InterPro" id="IPR014284">
    <property type="entry name" value="RNA_pol_sigma-70_dom"/>
</dbReference>
<comment type="similarity">
    <text evidence="1">Belongs to the sigma-70 factor family. ECF subfamily.</text>
</comment>
<dbReference type="GO" id="GO:0016987">
    <property type="term" value="F:sigma factor activity"/>
    <property type="evidence" value="ECO:0007669"/>
    <property type="project" value="UniProtKB-KW"/>
</dbReference>
<feature type="transmembrane region" description="Helical" evidence="5">
    <location>
        <begin position="473"/>
        <end position="491"/>
    </location>
</feature>
<keyword evidence="4" id="KW-0804">Transcription</keyword>
<dbReference type="InterPro" id="IPR036388">
    <property type="entry name" value="WH-like_DNA-bd_sf"/>
</dbReference>
<keyword evidence="2" id="KW-0805">Transcription regulation</keyword>
<dbReference type="InterPro" id="IPR039425">
    <property type="entry name" value="RNA_pol_sigma-70-like"/>
</dbReference>
<dbReference type="PANTHER" id="PTHR43133">
    <property type="entry name" value="RNA POLYMERASE ECF-TYPE SIGMA FACTO"/>
    <property type="match status" value="1"/>
</dbReference>
<dbReference type="Pfam" id="PF04542">
    <property type="entry name" value="Sigma70_r2"/>
    <property type="match status" value="1"/>
</dbReference>
<feature type="domain" description="RNA polymerase sigma factor 70 region 4 type 2" evidence="7">
    <location>
        <begin position="128"/>
        <end position="177"/>
    </location>
</feature>
<dbReference type="Pfam" id="PF08281">
    <property type="entry name" value="Sigma70_r4_2"/>
    <property type="match status" value="1"/>
</dbReference>
<dbReference type="SUPFAM" id="SSF88659">
    <property type="entry name" value="Sigma3 and sigma4 domains of RNA polymerase sigma factors"/>
    <property type="match status" value="1"/>
</dbReference>
<dbReference type="AlphaFoldDB" id="A0A5C6DR03"/>
<dbReference type="InterPro" id="IPR013325">
    <property type="entry name" value="RNA_pol_sigma_r2"/>
</dbReference>
<evidence type="ECO:0000259" key="7">
    <source>
        <dbReference type="Pfam" id="PF08281"/>
    </source>
</evidence>
<dbReference type="Proteomes" id="UP000319143">
    <property type="component" value="Unassembled WGS sequence"/>
</dbReference>
<dbReference type="CDD" id="cd06171">
    <property type="entry name" value="Sigma70_r4"/>
    <property type="match status" value="1"/>
</dbReference>
<sequence length="574" mass="61289">MINDSILTHIDDEKLVQQCLAGDTQAFESLVRRYQTLVCSVAYAVVGDVATSEDIGQDTFVAAWKTLNSLKEPAKFKSWVCRIARNQAINSIRVRSELTGQPLPEVVTRIEDAPEYQAMLEEESDFVWQTLSRLPLQYREPLVLYYRQEQSVAAVAQALELSTDAVKQRLARGREMLRNEVIEALQRKLRVSIPTASFTIAVMSTVASLGKTAAASTISTGAVAATAKVSTVAMSKMGPGFAGAASGSLLGFFGGLLGTYLGWLTAEYPSQRRFIVRQTILFLIGITIFSLPFAMMWSGWNPQQAFGAAGYGLAIAAWMIGFMVLDGLWIAWGIRQYTALEKIERNAKTAQLSQHLRLRSLTSGWEGRRWTSRVILMGSPLIQIAFCDPGDASDKAKVASDGTARAWIAIGQRAYGRVLAVGNIAFAPVAIGTFSVGFVSFGVVSVGIVSFGVLAVALVAAGVLTFGGISSGVIAIGVFAVGPLCIGIIAAKGPLAIAAGYAEGALPIAPEANTDAATEFIANSAGMRITEQFFKQTIMIAAGYPLSLNLALAAFILGGLLISFRRGCSPKGVE</sequence>
<keyword evidence="3" id="KW-0731">Sigma factor</keyword>
<comment type="caution">
    <text evidence="8">The sequence shown here is derived from an EMBL/GenBank/DDBJ whole genome shotgun (WGS) entry which is preliminary data.</text>
</comment>
<dbReference type="EMBL" id="SJPV01000004">
    <property type="protein sequence ID" value="TWU38614.1"/>
    <property type="molecule type" value="Genomic_DNA"/>
</dbReference>
<dbReference type="SUPFAM" id="SSF88946">
    <property type="entry name" value="Sigma2 domain of RNA polymerase sigma factors"/>
    <property type="match status" value="1"/>
</dbReference>
<dbReference type="GO" id="GO:0003677">
    <property type="term" value="F:DNA binding"/>
    <property type="evidence" value="ECO:0007669"/>
    <property type="project" value="InterPro"/>
</dbReference>
<dbReference type="Gene3D" id="1.10.10.10">
    <property type="entry name" value="Winged helix-like DNA-binding domain superfamily/Winged helix DNA-binding domain"/>
    <property type="match status" value="1"/>
</dbReference>
<evidence type="ECO:0000256" key="4">
    <source>
        <dbReference type="ARBA" id="ARBA00023163"/>
    </source>
</evidence>
<evidence type="ECO:0000256" key="2">
    <source>
        <dbReference type="ARBA" id="ARBA00023015"/>
    </source>
</evidence>
<keyword evidence="5" id="KW-1133">Transmembrane helix</keyword>
<dbReference type="NCBIfam" id="TIGR02937">
    <property type="entry name" value="sigma70-ECF"/>
    <property type="match status" value="1"/>
</dbReference>
<evidence type="ECO:0000256" key="5">
    <source>
        <dbReference type="SAM" id="Phobius"/>
    </source>
</evidence>
<evidence type="ECO:0000256" key="1">
    <source>
        <dbReference type="ARBA" id="ARBA00010641"/>
    </source>
</evidence>
<keyword evidence="9" id="KW-1185">Reference proteome</keyword>
<proteinExistence type="inferred from homology"/>
<keyword evidence="5" id="KW-0812">Transmembrane</keyword>
<feature type="transmembrane region" description="Helical" evidence="5">
    <location>
        <begin position="309"/>
        <end position="332"/>
    </location>
</feature>
<dbReference type="PANTHER" id="PTHR43133:SF51">
    <property type="entry name" value="RNA POLYMERASE SIGMA FACTOR"/>
    <property type="match status" value="1"/>
</dbReference>
<protein>
    <submittedName>
        <fullName evidence="8">ECF RNA polymerase sigma factor SigW</fullName>
    </submittedName>
</protein>
<evidence type="ECO:0000256" key="3">
    <source>
        <dbReference type="ARBA" id="ARBA00023082"/>
    </source>
</evidence>
<dbReference type="GO" id="GO:0006352">
    <property type="term" value="P:DNA-templated transcription initiation"/>
    <property type="evidence" value="ECO:0007669"/>
    <property type="project" value="InterPro"/>
</dbReference>
<organism evidence="8 9">
    <name type="scientific">Novipirellula artificiosorum</name>
    <dbReference type="NCBI Taxonomy" id="2528016"/>
    <lineage>
        <taxon>Bacteria</taxon>
        <taxon>Pseudomonadati</taxon>
        <taxon>Planctomycetota</taxon>
        <taxon>Planctomycetia</taxon>
        <taxon>Pirellulales</taxon>
        <taxon>Pirellulaceae</taxon>
        <taxon>Novipirellula</taxon>
    </lineage>
</organism>
<gene>
    <name evidence="8" type="primary">sigW_7</name>
    <name evidence="8" type="ORF">Poly41_30910</name>
</gene>
<feature type="domain" description="RNA polymerase sigma-70 region 2" evidence="6">
    <location>
        <begin position="30"/>
        <end position="95"/>
    </location>
</feature>
<dbReference type="InterPro" id="IPR013249">
    <property type="entry name" value="RNA_pol_sigma70_r4_t2"/>
</dbReference>
<name>A0A5C6DR03_9BACT</name>
<evidence type="ECO:0000313" key="9">
    <source>
        <dbReference type="Proteomes" id="UP000319143"/>
    </source>
</evidence>
<feature type="transmembrane region" description="Helical" evidence="5">
    <location>
        <begin position="275"/>
        <end position="297"/>
    </location>
</feature>
<reference evidence="8 9" key="1">
    <citation type="submission" date="2019-02" db="EMBL/GenBank/DDBJ databases">
        <title>Deep-cultivation of Planctomycetes and their phenomic and genomic characterization uncovers novel biology.</title>
        <authorList>
            <person name="Wiegand S."/>
            <person name="Jogler M."/>
            <person name="Boedeker C."/>
            <person name="Pinto D."/>
            <person name="Vollmers J."/>
            <person name="Rivas-Marin E."/>
            <person name="Kohn T."/>
            <person name="Peeters S.H."/>
            <person name="Heuer A."/>
            <person name="Rast P."/>
            <person name="Oberbeckmann S."/>
            <person name="Bunk B."/>
            <person name="Jeske O."/>
            <person name="Meyerdierks A."/>
            <person name="Storesund J.E."/>
            <person name="Kallscheuer N."/>
            <person name="Luecker S."/>
            <person name="Lage O.M."/>
            <person name="Pohl T."/>
            <person name="Merkel B.J."/>
            <person name="Hornburger P."/>
            <person name="Mueller R.-W."/>
            <person name="Bruemmer F."/>
            <person name="Labrenz M."/>
            <person name="Spormann A.M."/>
            <person name="Op Den Camp H."/>
            <person name="Overmann J."/>
            <person name="Amann R."/>
            <person name="Jetten M.S.M."/>
            <person name="Mascher T."/>
            <person name="Medema M.H."/>
            <person name="Devos D.P."/>
            <person name="Kaster A.-K."/>
            <person name="Ovreas L."/>
            <person name="Rohde M."/>
            <person name="Galperin M.Y."/>
            <person name="Jogler C."/>
        </authorList>
    </citation>
    <scope>NUCLEOTIDE SEQUENCE [LARGE SCALE GENOMIC DNA]</scope>
    <source>
        <strain evidence="8 9">Poly41</strain>
    </source>
</reference>
<dbReference type="Gene3D" id="1.10.1740.10">
    <property type="match status" value="1"/>
</dbReference>
<keyword evidence="5" id="KW-0472">Membrane</keyword>
<evidence type="ECO:0000313" key="8">
    <source>
        <dbReference type="EMBL" id="TWU38614.1"/>
    </source>
</evidence>
<feature type="transmembrane region" description="Helical" evidence="5">
    <location>
        <begin position="538"/>
        <end position="562"/>
    </location>
</feature>
<dbReference type="RefSeq" id="WP_197231342.1">
    <property type="nucleotide sequence ID" value="NZ_SJPV01000004.1"/>
</dbReference>
<feature type="transmembrane region" description="Helical" evidence="5">
    <location>
        <begin position="444"/>
        <end position="466"/>
    </location>
</feature>
<evidence type="ECO:0000259" key="6">
    <source>
        <dbReference type="Pfam" id="PF04542"/>
    </source>
</evidence>